<dbReference type="SMART" id="SM00478">
    <property type="entry name" value="ENDO3c"/>
    <property type="match status" value="1"/>
</dbReference>
<dbReference type="Pfam" id="PF00730">
    <property type="entry name" value="HhH-GPD"/>
    <property type="match status" value="1"/>
</dbReference>
<comment type="caution">
    <text evidence="7">The sequence shown here is derived from an EMBL/GenBank/DDBJ whole genome shotgun (WGS) entry which is preliminary data.</text>
</comment>
<dbReference type="Gene3D" id="1.10.1670.40">
    <property type="match status" value="1"/>
</dbReference>
<keyword evidence="5" id="KW-0234">DNA repair</keyword>
<evidence type="ECO:0000256" key="4">
    <source>
        <dbReference type="ARBA" id="ARBA00022763"/>
    </source>
</evidence>
<accession>A0A0M0KKF5</accession>
<evidence type="ECO:0000256" key="5">
    <source>
        <dbReference type="ARBA" id="ARBA00023204"/>
    </source>
</evidence>
<dbReference type="PATRIC" id="fig|136160.3.peg.2556"/>
<evidence type="ECO:0000256" key="3">
    <source>
        <dbReference type="ARBA" id="ARBA00012000"/>
    </source>
</evidence>
<comment type="catalytic activity">
    <reaction evidence="1">
        <text>Hydrolysis of alkylated DNA, releasing 3-methyladenine, 3-methylguanine, 7-methylguanine and 7-methyladenine.</text>
        <dbReference type="EC" id="3.2.2.21"/>
    </reaction>
</comment>
<dbReference type="GO" id="GO:0008725">
    <property type="term" value="F:DNA-3-methyladenine glycosylase activity"/>
    <property type="evidence" value="ECO:0007669"/>
    <property type="project" value="TreeGrafter"/>
</dbReference>
<dbReference type="FunFam" id="1.10.340.30:FF:000004">
    <property type="entry name" value="DNA-3-methyladenine glycosylase II"/>
    <property type="match status" value="1"/>
</dbReference>
<sequence>MRYFSTDSPEVKTIVAQDSRLFQFIEIAGEVQLPTKPNPFQSLVSSIVEQQLSIKAASAIYGRVEQLVGGALEKPEQLYRVSDEALRQAGVSKRKIEYIRHVCEHVESGRLDFTELEGAEATTVIEKLTAIKGIGQWTAEMFMMFSLGRLDVLSVGDVGLQRGAKWLYGNGEGDGKKLLIYHGKAWAPYETVACLYLWKAAGTFAEEYRSLEELLHHGNQC</sequence>
<dbReference type="RefSeq" id="WP_010897910.1">
    <property type="nucleotide sequence ID" value="NZ_CP040441.1"/>
</dbReference>
<dbReference type="EMBL" id="LILD01000001">
    <property type="protein sequence ID" value="KOO39270.1"/>
    <property type="molecule type" value="Genomic_DNA"/>
</dbReference>
<dbReference type="GO" id="GO:0006285">
    <property type="term" value="P:base-excision repair, AP site formation"/>
    <property type="evidence" value="ECO:0007669"/>
    <property type="project" value="TreeGrafter"/>
</dbReference>
<dbReference type="InterPro" id="IPR011257">
    <property type="entry name" value="DNA_glycosylase"/>
</dbReference>
<evidence type="ECO:0000256" key="1">
    <source>
        <dbReference type="ARBA" id="ARBA00000086"/>
    </source>
</evidence>
<reference evidence="7" key="1">
    <citation type="submission" date="2015-08" db="EMBL/GenBank/DDBJ databases">
        <title>Complete DNA Sequence of Pseudomonas syringae pv. actinidiae, the Causal Agent of Kiwifruit Canker Disease.</title>
        <authorList>
            <person name="Rikkerink E.H.A."/>
            <person name="Fineran P.C."/>
        </authorList>
    </citation>
    <scope>NUCLEOTIDE SEQUENCE</scope>
    <source>
        <strain evidence="7">DSM 13666</strain>
    </source>
</reference>
<protein>
    <recommendedName>
        <fullName evidence="3">DNA-3-methyladenine glycosylase II</fullName>
        <ecNumber evidence="3">3.2.2.21</ecNumber>
    </recommendedName>
</protein>
<dbReference type="GO" id="GO:0043916">
    <property type="term" value="F:DNA-7-methylguanine glycosylase activity"/>
    <property type="evidence" value="ECO:0007669"/>
    <property type="project" value="TreeGrafter"/>
</dbReference>
<proteinExistence type="inferred from homology"/>
<dbReference type="CDD" id="cd00056">
    <property type="entry name" value="ENDO3c"/>
    <property type="match status" value="1"/>
</dbReference>
<dbReference type="GeneID" id="87597362"/>
<keyword evidence="4" id="KW-0227">DNA damage</keyword>
<dbReference type="GO" id="GO:0005737">
    <property type="term" value="C:cytoplasm"/>
    <property type="evidence" value="ECO:0007669"/>
    <property type="project" value="TreeGrafter"/>
</dbReference>
<dbReference type="SUPFAM" id="SSF48150">
    <property type="entry name" value="DNA-glycosylase"/>
    <property type="match status" value="1"/>
</dbReference>
<comment type="similarity">
    <text evidence="2">Belongs to the alkylbase DNA glycosidase AlkA family.</text>
</comment>
<evidence type="ECO:0000256" key="2">
    <source>
        <dbReference type="ARBA" id="ARBA00010817"/>
    </source>
</evidence>
<dbReference type="AlphaFoldDB" id="A0A0M0KKF5"/>
<name>A0A0M0KKF5_ALKHA</name>
<dbReference type="EC" id="3.2.2.21" evidence="3"/>
<evidence type="ECO:0000259" key="6">
    <source>
        <dbReference type="SMART" id="SM00478"/>
    </source>
</evidence>
<dbReference type="InterPro" id="IPR003265">
    <property type="entry name" value="HhH-GPD_domain"/>
</dbReference>
<evidence type="ECO:0000313" key="7">
    <source>
        <dbReference type="EMBL" id="KOO39270.1"/>
    </source>
</evidence>
<dbReference type="GO" id="GO:0032993">
    <property type="term" value="C:protein-DNA complex"/>
    <property type="evidence" value="ECO:0007669"/>
    <property type="project" value="TreeGrafter"/>
</dbReference>
<dbReference type="SMR" id="A0A0M0KKF5"/>
<dbReference type="PANTHER" id="PTHR43003">
    <property type="entry name" value="DNA-3-METHYLADENINE GLYCOSYLASE"/>
    <property type="match status" value="1"/>
</dbReference>
<gene>
    <name evidence="7" type="ORF">AMD02_10780</name>
</gene>
<organism evidence="7">
    <name type="scientific">Halalkalibacterium halodurans</name>
    <name type="common">Bacillus halodurans</name>
    <dbReference type="NCBI Taxonomy" id="86665"/>
    <lineage>
        <taxon>Bacteria</taxon>
        <taxon>Bacillati</taxon>
        <taxon>Bacillota</taxon>
        <taxon>Bacilli</taxon>
        <taxon>Bacillales</taxon>
        <taxon>Bacillaceae</taxon>
        <taxon>Halalkalibacterium (ex Joshi et al. 2022)</taxon>
    </lineage>
</organism>
<dbReference type="Gene3D" id="1.10.340.30">
    <property type="entry name" value="Hypothetical protein, domain 2"/>
    <property type="match status" value="1"/>
</dbReference>
<dbReference type="GO" id="GO:0006307">
    <property type="term" value="P:DNA alkylation repair"/>
    <property type="evidence" value="ECO:0007669"/>
    <property type="project" value="TreeGrafter"/>
</dbReference>
<dbReference type="InterPro" id="IPR051912">
    <property type="entry name" value="Alkylbase_DNA_Glycosylase/TA"/>
</dbReference>
<dbReference type="PANTHER" id="PTHR43003:SF5">
    <property type="entry name" value="DNA-3-METHYLADENINE GLYCOSYLASE"/>
    <property type="match status" value="1"/>
</dbReference>
<feature type="domain" description="HhH-GPD" evidence="6">
    <location>
        <begin position="48"/>
        <end position="202"/>
    </location>
</feature>
<dbReference type="OMA" id="IVCGQQL"/>
<dbReference type="GO" id="GO:0032131">
    <property type="term" value="F:alkylated DNA binding"/>
    <property type="evidence" value="ECO:0007669"/>
    <property type="project" value="TreeGrafter"/>
</dbReference>